<feature type="domain" description="AAA+ ATPase" evidence="1">
    <location>
        <begin position="153"/>
        <end position="363"/>
    </location>
</feature>
<dbReference type="Gene3D" id="3.40.50.300">
    <property type="entry name" value="P-loop containing nucleotide triphosphate hydrolases"/>
    <property type="match status" value="1"/>
</dbReference>
<dbReference type="AlphaFoldDB" id="A0A556R1D4"/>
<dbReference type="InterPro" id="IPR003959">
    <property type="entry name" value="ATPase_AAA_core"/>
</dbReference>
<dbReference type="PANTHER" id="PTHR43581">
    <property type="entry name" value="ATP/GTP PHOSPHATASE"/>
    <property type="match status" value="1"/>
</dbReference>
<reference evidence="2 3" key="1">
    <citation type="submission" date="2019-07" db="EMBL/GenBank/DDBJ databases">
        <title>Bifidobacterium asteroides genomes.</title>
        <authorList>
            <person name="Zheng H."/>
        </authorList>
    </citation>
    <scope>NUCLEOTIDE SEQUENCE [LARGE SCALE GENOMIC DNA]</scope>
    <source>
        <strain evidence="2 3">W8102</strain>
    </source>
</reference>
<comment type="caution">
    <text evidence="2">The sequence shown here is derived from an EMBL/GenBank/DDBJ whole genome shotgun (WGS) entry which is preliminary data.</text>
</comment>
<dbReference type="GO" id="GO:0005524">
    <property type="term" value="F:ATP binding"/>
    <property type="evidence" value="ECO:0007669"/>
    <property type="project" value="UniProtKB-KW"/>
</dbReference>
<organism evidence="2 3">
    <name type="scientific">Bifidobacterium apousia</name>
    <dbReference type="NCBI Taxonomy" id="2750996"/>
    <lineage>
        <taxon>Bacteria</taxon>
        <taxon>Bacillati</taxon>
        <taxon>Actinomycetota</taxon>
        <taxon>Actinomycetes</taxon>
        <taxon>Bifidobacteriales</taxon>
        <taxon>Bifidobacteriaceae</taxon>
        <taxon>Bifidobacterium</taxon>
    </lineage>
</organism>
<dbReference type="InterPro" id="IPR051396">
    <property type="entry name" value="Bact_Antivir_Def_Nuclease"/>
</dbReference>
<dbReference type="PANTHER" id="PTHR43581:SF4">
    <property type="entry name" value="ATP_GTP PHOSPHATASE"/>
    <property type="match status" value="1"/>
</dbReference>
<dbReference type="RefSeq" id="WP_144085935.1">
    <property type="nucleotide sequence ID" value="NZ_VMHK01000006.1"/>
</dbReference>
<proteinExistence type="predicted"/>
<keyword evidence="3" id="KW-1185">Reference proteome</keyword>
<keyword evidence="2" id="KW-0547">Nucleotide-binding</keyword>
<evidence type="ECO:0000313" key="3">
    <source>
        <dbReference type="Proteomes" id="UP000316508"/>
    </source>
</evidence>
<dbReference type="Proteomes" id="UP000316508">
    <property type="component" value="Unassembled WGS sequence"/>
</dbReference>
<keyword evidence="2" id="KW-0067">ATP-binding</keyword>
<evidence type="ECO:0000259" key="1">
    <source>
        <dbReference type="SMART" id="SM00382"/>
    </source>
</evidence>
<dbReference type="InterPro" id="IPR003593">
    <property type="entry name" value="AAA+_ATPase"/>
</dbReference>
<dbReference type="InterPro" id="IPR027417">
    <property type="entry name" value="P-loop_NTPase"/>
</dbReference>
<sequence length="640" mass="73550">MNIEGGYQKLKSLVDSDIPLCSRALLLTENILKKGLVTEETNNAIISLSTVKVKLNNSEKKILSTLKENLEFSSQYLQSLASGIQKEEFNKPYIKHSVGRIQNLKSILEQYLEFGKISDKESTFKSDLLQVADYLMHSLNPNLDDLFEHFKYGNKNYIIFGKNGAGKTSLLRKITTDVITENIVIIPANRTVNVSDSYSFSRVFSYTFNQKLADKDSIRYLVDDMESEENKEYRQHDRESENIYTKFKTIFNQLGLERDVDIEKKEIRLCLPTKLGADEKYPLSQASDGERTVIYMILAVLLSPQHAYIFIDEPENHLNGSLMRKLFDLLETVRSDARFIYLTHKTDFIESRTNFQLIYLEKTDQPDNWKFKDISDYKDISLSVILDIEGSLDNIIFCEGTALSIDGKILNALYPDYTVRSSGSCVDVKRNTEAINLQSSLFRRHAIGIVDGDFQTEEEKDSLRGRRVQTLDYNEWESLLLDEDILSTINKRMGLADITSVKETIIDFIRDNQINILNDYLTKRYSAIISKNRITIDRANNIEAKIDAINAKNKDMIIDNFNHFSSLLKELIANNEYSSLIKLVPGKQLLATAARALRYREKQDYISAVLNEIHDNSSFKNKLLKKIALEEFYSNCFPCN</sequence>
<dbReference type="GO" id="GO:0016887">
    <property type="term" value="F:ATP hydrolysis activity"/>
    <property type="evidence" value="ECO:0007669"/>
    <property type="project" value="InterPro"/>
</dbReference>
<evidence type="ECO:0000313" key="2">
    <source>
        <dbReference type="EMBL" id="TSJ82709.1"/>
    </source>
</evidence>
<name>A0A556R1D4_9BIFI</name>
<dbReference type="EMBL" id="VMHK01000006">
    <property type="protein sequence ID" value="TSJ82709.1"/>
    <property type="molecule type" value="Genomic_DNA"/>
</dbReference>
<gene>
    <name evidence="2" type="ORF">FPK30_07305</name>
</gene>
<protein>
    <submittedName>
        <fullName evidence="2">ATP-binding protein</fullName>
    </submittedName>
</protein>
<dbReference type="SUPFAM" id="SSF52540">
    <property type="entry name" value="P-loop containing nucleoside triphosphate hydrolases"/>
    <property type="match status" value="1"/>
</dbReference>
<dbReference type="SMART" id="SM00382">
    <property type="entry name" value="AAA"/>
    <property type="match status" value="1"/>
</dbReference>
<accession>A0A556R1D4</accession>
<dbReference type="Pfam" id="PF13304">
    <property type="entry name" value="AAA_21"/>
    <property type="match status" value="1"/>
</dbReference>